<gene>
    <name evidence="1" type="ORF">GYA55_05950</name>
</gene>
<dbReference type="EMBL" id="JAAZON010000255">
    <property type="protein sequence ID" value="NMC62698.1"/>
    <property type="molecule type" value="Genomic_DNA"/>
</dbReference>
<sequence>MVHWPRALFLLLLSLLLGAFPYVHESVFAQDEAASVSEVALFLSGLRGPEGSALASLQKSSAWRHYAATLDSQWETLQSKRLNSMEAWARDELKAQLPKSKVLFYMFGGPDLISAHTLFPDVSDYILCGLEPLGSIPPLLSLKNSQLSSGLQILANSLKSIVRLSFFRTLDMQVDFQTGEFSGVLPVLYIFAVRSGHHVTGMTYVSLDELGNLKELPGPPASEEKGVHGIRISMKGKLDGVEQKVYYFKANLVNSSLKKNEAILKFMSLYPKWLSYLKAASYLMHKSYFSIIREFLLKHSLAILEDDSGIPYRFFSPDSWKVTLYGSYSGVIDLFKEYYQESLKKAYSEVKNPKRIPFVTGYTYLRRSNMLLAISEEKGKATPVAEALPVATVTRTVQRVPSGAT</sequence>
<protein>
    <submittedName>
        <fullName evidence="1">Uncharacterized protein</fullName>
    </submittedName>
</protein>
<dbReference type="Proteomes" id="UP000524246">
    <property type="component" value="Unassembled WGS sequence"/>
</dbReference>
<proteinExistence type="predicted"/>
<organism evidence="1 2">
    <name type="scientific">SAR324 cluster bacterium</name>
    <dbReference type="NCBI Taxonomy" id="2024889"/>
    <lineage>
        <taxon>Bacteria</taxon>
        <taxon>Deltaproteobacteria</taxon>
        <taxon>SAR324 cluster</taxon>
    </lineage>
</organism>
<evidence type="ECO:0000313" key="2">
    <source>
        <dbReference type="Proteomes" id="UP000524246"/>
    </source>
</evidence>
<comment type="caution">
    <text evidence="1">The sequence shown here is derived from an EMBL/GenBank/DDBJ whole genome shotgun (WGS) entry which is preliminary data.</text>
</comment>
<name>A0A7X9IJ40_9DELT</name>
<dbReference type="AlphaFoldDB" id="A0A7X9IJ40"/>
<reference evidence="1 2" key="1">
    <citation type="journal article" date="2020" name="Biotechnol. Biofuels">
        <title>New insights from the biogas microbiome by comprehensive genome-resolved metagenomics of nearly 1600 species originating from multiple anaerobic digesters.</title>
        <authorList>
            <person name="Campanaro S."/>
            <person name="Treu L."/>
            <person name="Rodriguez-R L.M."/>
            <person name="Kovalovszki A."/>
            <person name="Ziels R.M."/>
            <person name="Maus I."/>
            <person name="Zhu X."/>
            <person name="Kougias P.G."/>
            <person name="Basile A."/>
            <person name="Luo G."/>
            <person name="Schluter A."/>
            <person name="Konstantinidis K.T."/>
            <person name="Angelidaki I."/>
        </authorList>
    </citation>
    <scope>NUCLEOTIDE SEQUENCE [LARGE SCALE GENOMIC DNA]</scope>
    <source>
        <strain evidence="1">AS27yjCOA_65</strain>
    </source>
</reference>
<accession>A0A7X9IJ40</accession>
<evidence type="ECO:0000313" key="1">
    <source>
        <dbReference type="EMBL" id="NMC62698.1"/>
    </source>
</evidence>